<comment type="caution">
    <text evidence="8">The sequence shown here is derived from an EMBL/GenBank/DDBJ whole genome shotgun (WGS) entry which is preliminary data.</text>
</comment>
<evidence type="ECO:0000256" key="4">
    <source>
        <dbReference type="ARBA" id="ARBA00022989"/>
    </source>
</evidence>
<gene>
    <name evidence="8" type="ORF">PPEP_a1716</name>
</gene>
<evidence type="ECO:0000313" key="9">
    <source>
        <dbReference type="Proteomes" id="UP000660708"/>
    </source>
</evidence>
<dbReference type="Pfam" id="PF02706">
    <property type="entry name" value="Wzz"/>
    <property type="match status" value="1"/>
</dbReference>
<keyword evidence="9" id="KW-1185">Reference proteome</keyword>
<dbReference type="AlphaFoldDB" id="A0A8I0T4D4"/>
<feature type="transmembrane region" description="Helical" evidence="6">
    <location>
        <begin position="24"/>
        <end position="42"/>
    </location>
</feature>
<dbReference type="GO" id="GO:0004713">
    <property type="term" value="F:protein tyrosine kinase activity"/>
    <property type="evidence" value="ECO:0007669"/>
    <property type="project" value="TreeGrafter"/>
</dbReference>
<evidence type="ECO:0000256" key="5">
    <source>
        <dbReference type="ARBA" id="ARBA00023136"/>
    </source>
</evidence>
<keyword evidence="5 6" id="KW-0472">Membrane</keyword>
<dbReference type="EMBL" id="AQHF01000026">
    <property type="protein sequence ID" value="MBE0347296.1"/>
    <property type="molecule type" value="Genomic_DNA"/>
</dbReference>
<dbReference type="PANTHER" id="PTHR32309">
    <property type="entry name" value="TYROSINE-PROTEIN KINASE"/>
    <property type="match status" value="1"/>
</dbReference>
<proteinExistence type="predicted"/>
<feature type="domain" description="Polysaccharide chain length determinant N-terminal" evidence="7">
    <location>
        <begin position="16"/>
        <end position="110"/>
    </location>
</feature>
<sequence length="305" mass="33657">MESNVVATEQTINFTFAKLMRYKWVVIIGTLLSAALSVLVAMEQPNKYTAKVYLVPSNAKEGGGLSKLAGQFGGLASMAGISLGGSEGNDVDAAIEFMKSRGFLQPFIDKRTLLPEILALEKWDSNNNGYIYNPELYDVETKTWVRSAPPGKQVIPSAWEGYISLLGSIDVLYMKKKGLVELKVTTLAPELSVNITNWLVEDINEFWRTKDKHEAEEAIEYLKQKAAETSVAELRTVFYELIAEQTRSKLLSSIGDYHLVKPLSPVIYPEEKSGPSRALICLGITFIGGLLSLIVAFILALRSKA</sequence>
<dbReference type="Proteomes" id="UP000660708">
    <property type="component" value="Unassembled WGS sequence"/>
</dbReference>
<protein>
    <recommendedName>
        <fullName evidence="7">Polysaccharide chain length determinant N-terminal domain-containing protein</fullName>
    </recommendedName>
</protein>
<evidence type="ECO:0000313" key="8">
    <source>
        <dbReference type="EMBL" id="MBE0347296.1"/>
    </source>
</evidence>
<name>A0A8I0T4D4_9GAMM</name>
<evidence type="ECO:0000256" key="3">
    <source>
        <dbReference type="ARBA" id="ARBA00022692"/>
    </source>
</evidence>
<feature type="transmembrane region" description="Helical" evidence="6">
    <location>
        <begin position="278"/>
        <end position="301"/>
    </location>
</feature>
<dbReference type="InterPro" id="IPR050445">
    <property type="entry name" value="Bact_polysacc_biosynth/exp"/>
</dbReference>
<evidence type="ECO:0000256" key="2">
    <source>
        <dbReference type="ARBA" id="ARBA00022475"/>
    </source>
</evidence>
<keyword evidence="3 6" id="KW-0812">Transmembrane</keyword>
<keyword evidence="4 6" id="KW-1133">Transmembrane helix</keyword>
<evidence type="ECO:0000256" key="6">
    <source>
        <dbReference type="SAM" id="Phobius"/>
    </source>
</evidence>
<dbReference type="PANTHER" id="PTHR32309:SF13">
    <property type="entry name" value="FERRIC ENTEROBACTIN TRANSPORT PROTEIN FEPE"/>
    <property type="match status" value="1"/>
</dbReference>
<reference evidence="8 9" key="1">
    <citation type="submission" date="2015-06" db="EMBL/GenBank/DDBJ databases">
        <title>Genome sequence of Pseudoalteromonas peptidolytica.</title>
        <authorList>
            <person name="Xie B.-B."/>
            <person name="Rong J.-C."/>
            <person name="Qin Q.-L."/>
            <person name="Zhang Y.-Z."/>
        </authorList>
    </citation>
    <scope>NUCLEOTIDE SEQUENCE [LARGE SCALE GENOMIC DNA]</scope>
    <source>
        <strain evidence="8 9">F12-50-A1</strain>
    </source>
</reference>
<dbReference type="RefSeq" id="WP_147389400.1">
    <property type="nucleotide sequence ID" value="NZ_AQHF01000026.1"/>
</dbReference>
<accession>A0A8I0T4D4</accession>
<evidence type="ECO:0000259" key="7">
    <source>
        <dbReference type="Pfam" id="PF02706"/>
    </source>
</evidence>
<evidence type="ECO:0000256" key="1">
    <source>
        <dbReference type="ARBA" id="ARBA00004651"/>
    </source>
</evidence>
<keyword evidence="2" id="KW-1003">Cell membrane</keyword>
<dbReference type="GO" id="GO:0005886">
    <property type="term" value="C:plasma membrane"/>
    <property type="evidence" value="ECO:0007669"/>
    <property type="project" value="UniProtKB-SubCell"/>
</dbReference>
<organism evidence="8 9">
    <name type="scientific">Pseudoalteromonas peptidolytica F12-50-A1</name>
    <dbReference type="NCBI Taxonomy" id="1315280"/>
    <lineage>
        <taxon>Bacteria</taxon>
        <taxon>Pseudomonadati</taxon>
        <taxon>Pseudomonadota</taxon>
        <taxon>Gammaproteobacteria</taxon>
        <taxon>Alteromonadales</taxon>
        <taxon>Pseudoalteromonadaceae</taxon>
        <taxon>Pseudoalteromonas</taxon>
    </lineage>
</organism>
<comment type="subcellular location">
    <subcellularLocation>
        <location evidence="1">Cell membrane</location>
        <topology evidence="1">Multi-pass membrane protein</topology>
    </subcellularLocation>
</comment>
<dbReference type="InterPro" id="IPR003856">
    <property type="entry name" value="LPS_length_determ_N"/>
</dbReference>